<dbReference type="InterPro" id="IPR012337">
    <property type="entry name" value="RNaseH-like_sf"/>
</dbReference>
<accession>A0A8B3RZD0</accession>
<feature type="domain" description="Transposase IS4-like" evidence="1">
    <location>
        <begin position="30"/>
        <end position="153"/>
    </location>
</feature>
<evidence type="ECO:0000313" key="2">
    <source>
        <dbReference type="EMBL" id="RZB28975.1"/>
    </source>
</evidence>
<dbReference type="GO" id="GO:0004803">
    <property type="term" value="F:transposase activity"/>
    <property type="evidence" value="ECO:0007669"/>
    <property type="project" value="InterPro"/>
</dbReference>
<dbReference type="AlphaFoldDB" id="A0A8B3RZD0"/>
<dbReference type="InterPro" id="IPR002559">
    <property type="entry name" value="Transposase_11"/>
</dbReference>
<organism evidence="2 3">
    <name type="scientific">Candidatus Argoarchaeum ethanivorans</name>
    <dbReference type="NCBI Taxonomy" id="2608793"/>
    <lineage>
        <taxon>Archaea</taxon>
        <taxon>Methanobacteriati</taxon>
        <taxon>Methanobacteriota</taxon>
        <taxon>Stenosarchaea group</taxon>
        <taxon>Methanomicrobia</taxon>
        <taxon>Methanosarcinales</taxon>
        <taxon>Methanosarcinales incertae sedis</taxon>
        <taxon>GOM Arc I cluster</taxon>
        <taxon>Candidatus Argoarchaeum</taxon>
    </lineage>
</organism>
<dbReference type="GO" id="GO:0003677">
    <property type="term" value="F:DNA binding"/>
    <property type="evidence" value="ECO:0007669"/>
    <property type="project" value="InterPro"/>
</dbReference>
<proteinExistence type="predicted"/>
<dbReference type="Proteomes" id="UP000291831">
    <property type="component" value="Unassembled WGS sequence"/>
</dbReference>
<dbReference type="SUPFAM" id="SSF53098">
    <property type="entry name" value="Ribonuclease H-like"/>
    <property type="match status" value="1"/>
</dbReference>
<comment type="caution">
    <text evidence="2">The sequence shown here is derived from an EMBL/GenBank/DDBJ whole genome shotgun (WGS) entry which is preliminary data.</text>
</comment>
<sequence>MKFIHACILHGPEDITQSSNRKLNDKLSGFKDIVAQDSTIIRLHERLADKWPAARTRKTAAGVKISLLISAIADGPKRVVLHGERTSEVKTLRMGPWLKDRILLTDLGFYKHNTFARIDENGGFFISRLKGKVDPLIIKNNRTCRGRYIDIMGKKVSEVIDNLKRQVIDAEVEVEFNRRKYKGKQKRDVKKFRMVAIYNTEEKNIILISQTFLQIDLMLRI</sequence>
<reference evidence="3" key="1">
    <citation type="submission" date="2019-01" db="EMBL/GenBank/DDBJ databases">
        <title>Anaerobic oxidation of ethane by archaea from a marine hydrocarbon seep.</title>
        <authorList>
            <person name="Musat F."/>
        </authorList>
    </citation>
    <scope>NUCLEOTIDE SEQUENCE [LARGE SCALE GENOMIC DNA]</scope>
</reference>
<evidence type="ECO:0000259" key="1">
    <source>
        <dbReference type="Pfam" id="PF01609"/>
    </source>
</evidence>
<gene>
    <name evidence="2" type="ORF">AEth_01579</name>
</gene>
<dbReference type="PANTHER" id="PTHR33258:SF1">
    <property type="entry name" value="TRANSPOSASE INSL FOR INSERTION SEQUENCE ELEMENT IS186A-RELATED"/>
    <property type="match status" value="1"/>
</dbReference>
<dbReference type="GO" id="GO:0006313">
    <property type="term" value="P:DNA transposition"/>
    <property type="evidence" value="ECO:0007669"/>
    <property type="project" value="InterPro"/>
</dbReference>
<dbReference type="EMBL" id="RPGO01000033">
    <property type="protein sequence ID" value="RZB28975.1"/>
    <property type="molecule type" value="Genomic_DNA"/>
</dbReference>
<dbReference type="PANTHER" id="PTHR33258">
    <property type="entry name" value="TRANSPOSASE INSL FOR INSERTION SEQUENCE ELEMENT IS186A-RELATED"/>
    <property type="match status" value="1"/>
</dbReference>
<evidence type="ECO:0000313" key="3">
    <source>
        <dbReference type="Proteomes" id="UP000291831"/>
    </source>
</evidence>
<name>A0A8B3RZD0_9EURY</name>
<dbReference type="Pfam" id="PF01609">
    <property type="entry name" value="DDE_Tnp_1"/>
    <property type="match status" value="1"/>
</dbReference>
<protein>
    <recommendedName>
        <fullName evidence="1">Transposase IS4-like domain-containing protein</fullName>
    </recommendedName>
</protein>